<evidence type="ECO:0000313" key="1">
    <source>
        <dbReference type="EMBL" id="KMJ43315.1"/>
    </source>
</evidence>
<dbReference type="OrthoDB" id="6455487at2"/>
<evidence type="ECO:0000313" key="2">
    <source>
        <dbReference type="Proteomes" id="UP000036277"/>
    </source>
</evidence>
<accession>A0A0J5IJG5</accession>
<comment type="caution">
    <text evidence="1">The sequence shown here is derived from an EMBL/GenBank/DDBJ whole genome shotgun (WGS) entry which is preliminary data.</text>
</comment>
<dbReference type="AlphaFoldDB" id="A0A0J5IJG5"/>
<name>A0A0J5IJG5_9GAMM</name>
<proteinExistence type="predicted"/>
<keyword evidence="2" id="KW-1185">Reference proteome</keyword>
<dbReference type="RefSeq" id="WP_047965195.1">
    <property type="nucleotide sequence ID" value="NZ_CAWMBG010000224.1"/>
</dbReference>
<reference evidence="1 2" key="1">
    <citation type="submission" date="2015-06" db="EMBL/GenBank/DDBJ databases">
        <title>Draft Whole-Genome Sequence of the Entomopathogenic Bacterium Xenorhabdus khoisanae.</title>
        <authorList>
            <person name="Naidoo S."/>
            <person name="Featherston J."/>
            <person name="Gray V.M."/>
        </authorList>
    </citation>
    <scope>NUCLEOTIDE SEQUENCE [LARGE SCALE GENOMIC DNA]</scope>
    <source>
        <strain evidence="1 2">MCB</strain>
    </source>
</reference>
<dbReference type="Proteomes" id="UP000036277">
    <property type="component" value="Unassembled WGS sequence"/>
</dbReference>
<protein>
    <submittedName>
        <fullName evidence="1">Uncharacterized protein</fullName>
    </submittedName>
</protein>
<sequence length="155" mass="17790">MQNLTGNDIPIPGNSYIIHTYPIQEGPFEEYVNAVTVDLGPNVPGTVTMAEWDGRPSQKFECVENGGYLGFICRAAPASYHGAYLGYNAYEILICEAQYQQKWEDMVVIKRIDGGFEWCMRKDDHLGYISRNHSYPKLIMLKDFTEAWGFTKWYI</sequence>
<dbReference type="EMBL" id="LFCV01000224">
    <property type="protein sequence ID" value="KMJ43315.1"/>
    <property type="molecule type" value="Genomic_DNA"/>
</dbReference>
<gene>
    <name evidence="1" type="ORF">AB204_20375</name>
</gene>
<dbReference type="PATRIC" id="fig|880157.4.peg.4413"/>
<organism evidence="1 2">
    <name type="scientific">Xenorhabdus khoisanae</name>
    <dbReference type="NCBI Taxonomy" id="880157"/>
    <lineage>
        <taxon>Bacteria</taxon>
        <taxon>Pseudomonadati</taxon>
        <taxon>Pseudomonadota</taxon>
        <taxon>Gammaproteobacteria</taxon>
        <taxon>Enterobacterales</taxon>
        <taxon>Morganellaceae</taxon>
        <taxon>Xenorhabdus</taxon>
    </lineage>
</organism>